<dbReference type="AlphaFoldDB" id="A0A9X2L508"/>
<dbReference type="EMBL" id="JANDBC010000002">
    <property type="protein sequence ID" value="MCP9292404.1"/>
    <property type="molecule type" value="Genomic_DNA"/>
</dbReference>
<keyword evidence="2" id="KW-1185">Reference proteome</keyword>
<dbReference type="Gene3D" id="1.20.1600.10">
    <property type="entry name" value="Outer membrane efflux proteins (OEP)"/>
    <property type="match status" value="1"/>
</dbReference>
<dbReference type="SUPFAM" id="SSF56954">
    <property type="entry name" value="Outer membrane efflux proteins (OEP)"/>
    <property type="match status" value="1"/>
</dbReference>
<reference evidence="1" key="1">
    <citation type="submission" date="2022-06" db="EMBL/GenBank/DDBJ databases">
        <title>Gracilimonas sp. CAU 1638 isolated from sea sediment.</title>
        <authorList>
            <person name="Kim W."/>
        </authorList>
    </citation>
    <scope>NUCLEOTIDE SEQUENCE</scope>
    <source>
        <strain evidence="1">CAU 1638</strain>
    </source>
</reference>
<accession>A0A9X2L508</accession>
<dbReference type="RefSeq" id="WP_255135288.1">
    <property type="nucleotide sequence ID" value="NZ_JANDBC010000002.1"/>
</dbReference>
<gene>
    <name evidence="1" type="ORF">NM125_12525</name>
</gene>
<comment type="caution">
    <text evidence="1">The sequence shown here is derived from an EMBL/GenBank/DDBJ whole genome shotgun (WGS) entry which is preliminary data.</text>
</comment>
<evidence type="ECO:0000313" key="1">
    <source>
        <dbReference type="EMBL" id="MCP9292404.1"/>
    </source>
</evidence>
<proteinExistence type="predicted"/>
<sequence>MRTAFLFLTVFIILVLSNPFKAIAQHTVSDFLLTAFEDRNTSHFDAQRAFLKPRNYRYPILEEVELRMGNDEQTYEDLQYALRLRPGNPWRIRRNNAFFNATRKELELQKRREYKENLMMRYELALEYFLNRELAAMVEESLDIISRKANIMEENLQSELFDGKDYSEAKLDQVEAIEKLEESLVELNRIKAEIELILDTGDLNWINFSLIQVETIEELAADIATQSNPSVELDLISQRAEVARQEGRVEKADFDIGYAQLEYFPFTNRKSNYGFSVGVTLPIFKDNKPQIAERKLDELELEGEFEFEQHRDSINKIREYQHLKNLIAQHRLMLKKVDELNLKAMQNNLANSEDFDPLTILDLQEGIAKLDEVILKSRFRVLSQFVDFLYTYDALAKSPLTNYLSEDLMLIE</sequence>
<name>A0A9X2L508_9BACT</name>
<protein>
    <submittedName>
        <fullName evidence="1">Uncharacterized protein</fullName>
    </submittedName>
</protein>
<dbReference type="Proteomes" id="UP001139125">
    <property type="component" value="Unassembled WGS sequence"/>
</dbReference>
<evidence type="ECO:0000313" key="2">
    <source>
        <dbReference type="Proteomes" id="UP001139125"/>
    </source>
</evidence>
<organism evidence="1 2">
    <name type="scientific">Gracilimonas sediminicola</name>
    <dbReference type="NCBI Taxonomy" id="2952158"/>
    <lineage>
        <taxon>Bacteria</taxon>
        <taxon>Pseudomonadati</taxon>
        <taxon>Balneolota</taxon>
        <taxon>Balneolia</taxon>
        <taxon>Balneolales</taxon>
        <taxon>Balneolaceae</taxon>
        <taxon>Gracilimonas</taxon>
    </lineage>
</organism>